<gene>
    <name evidence="1" type="ORF">Edafosvirus6_22</name>
</gene>
<proteinExistence type="predicted"/>
<sequence length="143" mass="16839">MYIYGYIIIKYNMSKLPMDELKIQGDEEVHILYIHHDVNDTTNCVKCSQKMIRTFPEEHEEKCLSNQLQCKYCGGLFYYKYINLHMSTCNHNLTGCKYCKSPIQTSLLKSHKEECDFKYVECLTCHKKTVSTKKHICFVGVED</sequence>
<evidence type="ECO:0000313" key="1">
    <source>
        <dbReference type="EMBL" id="AYV78173.1"/>
    </source>
</evidence>
<dbReference type="EMBL" id="MK072071">
    <property type="protein sequence ID" value="AYV78173.1"/>
    <property type="molecule type" value="Genomic_DNA"/>
</dbReference>
<accession>A0A3G4ZX59</accession>
<reference evidence="1" key="1">
    <citation type="submission" date="2018-10" db="EMBL/GenBank/DDBJ databases">
        <title>Hidden diversity of soil giant viruses.</title>
        <authorList>
            <person name="Schulz F."/>
            <person name="Alteio L."/>
            <person name="Goudeau D."/>
            <person name="Ryan E.M."/>
            <person name="Malmstrom R.R."/>
            <person name="Blanchard J."/>
            <person name="Woyke T."/>
        </authorList>
    </citation>
    <scope>NUCLEOTIDE SEQUENCE</scope>
    <source>
        <strain evidence="1">EDV1</strain>
    </source>
</reference>
<name>A0A3G4ZX59_9VIRU</name>
<protein>
    <recommendedName>
        <fullName evidence="2">TRAF-type domain-containing protein</fullName>
    </recommendedName>
</protein>
<organism evidence="1">
    <name type="scientific">Edafosvirus sp</name>
    <dbReference type="NCBI Taxonomy" id="2487765"/>
    <lineage>
        <taxon>Viruses</taxon>
        <taxon>Varidnaviria</taxon>
        <taxon>Bamfordvirae</taxon>
        <taxon>Nucleocytoviricota</taxon>
        <taxon>Megaviricetes</taxon>
        <taxon>Imitervirales</taxon>
        <taxon>Mimiviridae</taxon>
        <taxon>Klosneuvirinae</taxon>
    </lineage>
</organism>
<dbReference type="InterPro" id="IPR013083">
    <property type="entry name" value="Znf_RING/FYVE/PHD"/>
</dbReference>
<dbReference type="Gene3D" id="3.30.40.10">
    <property type="entry name" value="Zinc/RING finger domain, C3HC4 (zinc finger)"/>
    <property type="match status" value="2"/>
</dbReference>
<evidence type="ECO:0008006" key="2">
    <source>
        <dbReference type="Google" id="ProtNLM"/>
    </source>
</evidence>